<feature type="signal peptide" evidence="1">
    <location>
        <begin position="1"/>
        <end position="30"/>
    </location>
</feature>
<keyword evidence="3" id="KW-1185">Reference proteome</keyword>
<dbReference type="Proteomes" id="UP000288246">
    <property type="component" value="Unassembled WGS sequence"/>
</dbReference>
<evidence type="ECO:0000313" key="3">
    <source>
        <dbReference type="Proteomes" id="UP000288246"/>
    </source>
</evidence>
<gene>
    <name evidence="2" type="ORF">CTKZ_10080</name>
</gene>
<feature type="chain" id="PRO_5019131278" evidence="1">
    <location>
        <begin position="31"/>
        <end position="152"/>
    </location>
</feature>
<evidence type="ECO:0000313" key="2">
    <source>
        <dbReference type="EMBL" id="GCD19446.1"/>
    </source>
</evidence>
<dbReference type="AlphaFoldDB" id="A0A401UXN7"/>
<evidence type="ECO:0000256" key="1">
    <source>
        <dbReference type="SAM" id="SignalP"/>
    </source>
</evidence>
<dbReference type="OrthoDB" id="4829263at2"/>
<dbReference type="PROSITE" id="PS51257">
    <property type="entry name" value="PROKAR_LIPOPROTEIN"/>
    <property type="match status" value="1"/>
</dbReference>
<proteinExistence type="predicted"/>
<accession>A0A401UXN7</accession>
<name>A0A401UXN7_9CELL</name>
<dbReference type="RefSeq" id="WP_160142835.1">
    <property type="nucleotide sequence ID" value="NZ_BHYL01000068.1"/>
</dbReference>
<organism evidence="2 3">
    <name type="scientific">Cellulomonas algicola</name>
    <dbReference type="NCBI Taxonomy" id="2071633"/>
    <lineage>
        <taxon>Bacteria</taxon>
        <taxon>Bacillati</taxon>
        <taxon>Actinomycetota</taxon>
        <taxon>Actinomycetes</taxon>
        <taxon>Micrococcales</taxon>
        <taxon>Cellulomonadaceae</taxon>
        <taxon>Cellulomonas</taxon>
    </lineage>
</organism>
<keyword evidence="1" id="KW-0732">Signal</keyword>
<sequence>MQVPRRAGLGALLVAATLAGCAVPSTQTSADDARALADALAPVTSAVQTALVATDLLDRDRATASTVDTALLDQLTVLQDAAGAVATLVPAPGPGRDQQAEALAAVHDAEAAVAAARAWATGAGGSVDEVTAALDDAATTVDDLTTALEQAS</sequence>
<reference evidence="2 3" key="1">
    <citation type="submission" date="2018-11" db="EMBL/GenBank/DDBJ databases">
        <title>Draft genome sequence of Cellulomonas takizawaensis strain TKZ-21.</title>
        <authorList>
            <person name="Yamamura H."/>
            <person name="Hayashi T."/>
            <person name="Hamada M."/>
            <person name="Serisawa Y."/>
            <person name="Matsuyama K."/>
            <person name="Nakagawa Y."/>
            <person name="Otoguro M."/>
            <person name="Yanagida F."/>
            <person name="Hayakawa M."/>
        </authorList>
    </citation>
    <scope>NUCLEOTIDE SEQUENCE [LARGE SCALE GENOMIC DNA]</scope>
    <source>
        <strain evidence="2 3">TKZ-21</strain>
    </source>
</reference>
<comment type="caution">
    <text evidence="2">The sequence shown here is derived from an EMBL/GenBank/DDBJ whole genome shotgun (WGS) entry which is preliminary data.</text>
</comment>
<protein>
    <submittedName>
        <fullName evidence="2">Uncharacterized protein</fullName>
    </submittedName>
</protein>
<dbReference type="EMBL" id="BHYL01000068">
    <property type="protein sequence ID" value="GCD19446.1"/>
    <property type="molecule type" value="Genomic_DNA"/>
</dbReference>